<organism evidence="3 4">
    <name type="scientific">Catellicoccus marimammalium M35/04/3</name>
    <dbReference type="NCBI Taxonomy" id="1234409"/>
    <lineage>
        <taxon>Bacteria</taxon>
        <taxon>Bacillati</taxon>
        <taxon>Bacillota</taxon>
        <taxon>Bacilli</taxon>
        <taxon>Lactobacillales</taxon>
        <taxon>Enterococcaceae</taxon>
        <taxon>Catellicoccus</taxon>
    </lineage>
</organism>
<protein>
    <recommendedName>
        <fullName evidence="2">Ferrous iron transporter FeoA-like domain-containing protein</fullName>
    </recommendedName>
</protein>
<accession>K8Z9B8</accession>
<dbReference type="InterPro" id="IPR008988">
    <property type="entry name" value="Transcriptional_repressor_C"/>
</dbReference>
<keyword evidence="4" id="KW-1185">Reference proteome</keyword>
<comment type="caution">
    <text evidence="3">The sequence shown here is derived from an EMBL/GenBank/DDBJ whole genome shotgun (WGS) entry which is preliminary data.</text>
</comment>
<dbReference type="PANTHER" id="PTHR42954:SF2">
    <property type="entry name" value="FE(2+) TRANSPORT PROTEIN A"/>
    <property type="match status" value="1"/>
</dbReference>
<dbReference type="Proteomes" id="UP000016057">
    <property type="component" value="Unassembled WGS sequence"/>
</dbReference>
<dbReference type="GO" id="GO:0046914">
    <property type="term" value="F:transition metal ion binding"/>
    <property type="evidence" value="ECO:0007669"/>
    <property type="project" value="InterPro"/>
</dbReference>
<proteinExistence type="predicted"/>
<dbReference type="Gene3D" id="2.30.30.90">
    <property type="match status" value="1"/>
</dbReference>
<dbReference type="SUPFAM" id="SSF50037">
    <property type="entry name" value="C-terminal domain of transcriptional repressors"/>
    <property type="match status" value="1"/>
</dbReference>
<sequence length="75" mass="8525">MNLTDVALNQKVYIEDILGTPKVKRRLLDMGLTKNTEVKVLGHAPFGDPLKISVRGYTLSMRKEEATKIKVREKQ</sequence>
<evidence type="ECO:0000256" key="1">
    <source>
        <dbReference type="ARBA" id="ARBA00023004"/>
    </source>
</evidence>
<dbReference type="PANTHER" id="PTHR42954">
    <property type="entry name" value="FE(2+) TRANSPORT PROTEIN A"/>
    <property type="match status" value="1"/>
</dbReference>
<dbReference type="InterPro" id="IPR038157">
    <property type="entry name" value="FeoA_core_dom"/>
</dbReference>
<dbReference type="InterPro" id="IPR007167">
    <property type="entry name" value="Fe-transptr_FeoA-like"/>
</dbReference>
<gene>
    <name evidence="3" type="ORF">C683_0380</name>
</gene>
<evidence type="ECO:0000313" key="3">
    <source>
        <dbReference type="EMBL" id="EKU27599.1"/>
    </source>
</evidence>
<keyword evidence="1" id="KW-0408">Iron</keyword>
<dbReference type="RefSeq" id="WP_009488818.1">
    <property type="nucleotide sequence ID" value="NZ_AMYT01000011.1"/>
</dbReference>
<dbReference type="EMBL" id="AMYT01000011">
    <property type="protein sequence ID" value="EKU27599.1"/>
    <property type="molecule type" value="Genomic_DNA"/>
</dbReference>
<dbReference type="eggNOG" id="COG1918">
    <property type="taxonomic scope" value="Bacteria"/>
</dbReference>
<name>K8Z9B8_9ENTE</name>
<dbReference type="SMART" id="SM00899">
    <property type="entry name" value="FeoA"/>
    <property type="match status" value="1"/>
</dbReference>
<dbReference type="AlphaFoldDB" id="K8Z9B8"/>
<dbReference type="Pfam" id="PF04023">
    <property type="entry name" value="FeoA"/>
    <property type="match status" value="1"/>
</dbReference>
<feature type="domain" description="Ferrous iron transporter FeoA-like" evidence="2">
    <location>
        <begin position="1"/>
        <end position="73"/>
    </location>
</feature>
<dbReference type="STRING" id="1234409.C683_0380"/>
<evidence type="ECO:0000259" key="2">
    <source>
        <dbReference type="SMART" id="SM00899"/>
    </source>
</evidence>
<evidence type="ECO:0000313" key="4">
    <source>
        <dbReference type="Proteomes" id="UP000016057"/>
    </source>
</evidence>
<dbReference type="InterPro" id="IPR052713">
    <property type="entry name" value="FeoA"/>
</dbReference>
<reference evidence="3 4" key="1">
    <citation type="journal article" date="2013" name="Genome Announc.">
        <title>Draft Genome Sequence of Catellicoccus marimammalium, a Novel Species Commonly Found in Gull Feces.</title>
        <authorList>
            <person name="Weigand M.R."/>
            <person name="Ryu H."/>
            <person name="Bozcek L."/>
            <person name="Konstantinidis K.T."/>
            <person name="Santo Domingo J.W."/>
        </authorList>
    </citation>
    <scope>NUCLEOTIDE SEQUENCE [LARGE SCALE GENOMIC DNA]</scope>
    <source>
        <strain evidence="3 4">M35/04/3</strain>
    </source>
</reference>
<dbReference type="OrthoDB" id="9811076at2"/>